<accession>A0A376ZGY0</accession>
<dbReference type="AlphaFoldDB" id="A0A376ZGY0"/>
<name>A0A376ZGY0_ECOLX</name>
<proteinExistence type="predicted"/>
<sequence>MRIAKIGVIALFCLWRSAELVASCSQVIPLFCVLAKRLHQPFKQAVCDDRRQCHQ</sequence>
<gene>
    <name evidence="1" type="ORF">NCTC8179_00543</name>
</gene>
<reference evidence="1 2" key="1">
    <citation type="submission" date="2018-06" db="EMBL/GenBank/DDBJ databases">
        <authorList>
            <consortium name="Pathogen Informatics"/>
            <person name="Doyle S."/>
        </authorList>
    </citation>
    <scope>NUCLEOTIDE SEQUENCE [LARGE SCALE GENOMIC DNA]</scope>
    <source>
        <strain evidence="1 2">NCTC8179</strain>
    </source>
</reference>
<organism evidence="1 2">
    <name type="scientific">Escherichia coli</name>
    <dbReference type="NCBI Taxonomy" id="562"/>
    <lineage>
        <taxon>Bacteria</taxon>
        <taxon>Pseudomonadati</taxon>
        <taxon>Pseudomonadota</taxon>
        <taxon>Gammaproteobacteria</taxon>
        <taxon>Enterobacterales</taxon>
        <taxon>Enterobacteriaceae</taxon>
        <taxon>Escherichia</taxon>
    </lineage>
</organism>
<protein>
    <submittedName>
        <fullName evidence="1">Uncharacterized protein</fullName>
    </submittedName>
</protein>
<dbReference type="Proteomes" id="UP000255543">
    <property type="component" value="Unassembled WGS sequence"/>
</dbReference>
<evidence type="ECO:0000313" key="1">
    <source>
        <dbReference type="EMBL" id="STK48268.1"/>
    </source>
</evidence>
<dbReference type="EMBL" id="UGEB01000001">
    <property type="protein sequence ID" value="STK48268.1"/>
    <property type="molecule type" value="Genomic_DNA"/>
</dbReference>
<evidence type="ECO:0000313" key="2">
    <source>
        <dbReference type="Proteomes" id="UP000255543"/>
    </source>
</evidence>